<evidence type="ECO:0000256" key="8">
    <source>
        <dbReference type="ARBA" id="ARBA00022801"/>
    </source>
</evidence>
<evidence type="ECO:0000313" key="20">
    <source>
        <dbReference type="Proteomes" id="UP000829720"/>
    </source>
</evidence>
<dbReference type="Pfam" id="PF01477">
    <property type="entry name" value="PLAT"/>
    <property type="match status" value="1"/>
</dbReference>
<dbReference type="OrthoDB" id="199913at2759"/>
<dbReference type="Pfam" id="PF00151">
    <property type="entry name" value="Lipase"/>
    <property type="match status" value="1"/>
</dbReference>
<comment type="subcellular location">
    <subcellularLocation>
        <location evidence="2">Secreted</location>
    </subcellularLocation>
</comment>
<evidence type="ECO:0000256" key="11">
    <source>
        <dbReference type="ARBA" id="ARBA00023157"/>
    </source>
</evidence>
<feature type="binding site" evidence="14">
    <location>
        <position position="208"/>
    </location>
    <ligand>
        <name>Ca(2+)</name>
        <dbReference type="ChEBI" id="CHEBI:29108"/>
    </ligand>
</feature>
<keyword evidence="20" id="KW-1185">Reference proteome</keyword>
<dbReference type="InterPro" id="IPR033906">
    <property type="entry name" value="Lipase_N"/>
</dbReference>
<evidence type="ECO:0000256" key="14">
    <source>
        <dbReference type="PIRSR" id="PIRSR000865-2"/>
    </source>
</evidence>
<dbReference type="GO" id="GO:0008201">
    <property type="term" value="F:heparin binding"/>
    <property type="evidence" value="ECO:0007669"/>
    <property type="project" value="UniProtKB-KW"/>
</dbReference>
<dbReference type="SMART" id="SM00308">
    <property type="entry name" value="LH2"/>
    <property type="match status" value="1"/>
</dbReference>
<evidence type="ECO:0000256" key="13">
    <source>
        <dbReference type="PIRSR" id="PIRSR000865-1"/>
    </source>
</evidence>
<feature type="active site" description="Nucleophile" evidence="13">
    <location>
        <position position="170"/>
    </location>
</feature>
<comment type="caution">
    <text evidence="19">The sequence shown here is derived from an EMBL/GenBank/DDBJ whole genome shotgun (WGS) entry which is preliminary data.</text>
</comment>
<dbReference type="PANTHER" id="PTHR11610">
    <property type="entry name" value="LIPASE"/>
    <property type="match status" value="1"/>
</dbReference>
<keyword evidence="6" id="KW-0358">Heparin-binding</keyword>
<reference evidence="19" key="1">
    <citation type="submission" date="2021-01" db="EMBL/GenBank/DDBJ databases">
        <authorList>
            <person name="Zahm M."/>
            <person name="Roques C."/>
            <person name="Cabau C."/>
            <person name="Klopp C."/>
            <person name="Donnadieu C."/>
            <person name="Jouanno E."/>
            <person name="Lampietro C."/>
            <person name="Louis A."/>
            <person name="Herpin A."/>
            <person name="Echchiki A."/>
            <person name="Berthelot C."/>
            <person name="Parey E."/>
            <person name="Roest-Crollius H."/>
            <person name="Braasch I."/>
            <person name="Postlethwait J."/>
            <person name="Bobe J."/>
            <person name="Montfort J."/>
            <person name="Bouchez O."/>
            <person name="Begum T."/>
            <person name="Mejri S."/>
            <person name="Adams A."/>
            <person name="Chen W.-J."/>
            <person name="Guiguen Y."/>
        </authorList>
    </citation>
    <scope>NUCLEOTIDE SEQUENCE</scope>
    <source>
        <tissue evidence="19">Blood</tissue>
    </source>
</reference>
<evidence type="ECO:0000256" key="12">
    <source>
        <dbReference type="ARBA" id="ARBA00023180"/>
    </source>
</evidence>
<dbReference type="EMBL" id="JAERUA010000004">
    <property type="protein sequence ID" value="KAI1900088.1"/>
    <property type="molecule type" value="Genomic_DNA"/>
</dbReference>
<keyword evidence="5" id="KW-0964">Secreted</keyword>
<dbReference type="PANTHER" id="PTHR11610:SF13">
    <property type="entry name" value="ENDOTHELIAL LIPASE"/>
    <property type="match status" value="1"/>
</dbReference>
<evidence type="ECO:0000256" key="4">
    <source>
        <dbReference type="ARBA" id="ARBA00013279"/>
    </source>
</evidence>
<evidence type="ECO:0000259" key="18">
    <source>
        <dbReference type="PROSITE" id="PS50095"/>
    </source>
</evidence>
<sequence length="501" mass="56774">MKYNTSWILLFCVFTFLTCRVGGNGVLKDDMSGKSPDSENSAVDDLHSRIKYNMRKSLDLDEDGCYLQPGKPECLRECGFNATAKTIFIIHGWTMSGMFESWMHKLVSAVQQRETEANVVVVDWLTLAHQLYPDAVNNTKMVGQSIAVLLDWLQDELQLPLESVHMIGYSLGAHVAGYAGTFVRGTVGRITGLDPAGPMFEGVDSDRRLSPDDADFVDVLHTYTREALGVSIGIQQPIGDIDIYPNGGDVQPGCALKDVLYTAAAGNIVDIMKCEHERAVHLFVDSLLNKDHLSFAYQCTGPDRFKKGICLSCRKNRCNNMGYNAKKMRKRRNSKMYLKTRADTPFAGYHYQMKMHVFNRKHADDAEPNFYMKLYGTHNDTEFFSVYIPEGVGLNHTNTFLVFTEEEIGDLLKIKLSWEGTADSFYSMMTALKNSLWNWSSTPSNDILQIRRIRVKCGETQKKFTFCVQDPDLMDISPGKELTFVKCRDGWEVKPRKRLHF</sequence>
<dbReference type="AlphaFoldDB" id="A0A8T3DZJ4"/>
<comment type="caution">
    <text evidence="15">Lacks conserved residue(s) required for the propagation of feature annotation.</text>
</comment>
<dbReference type="PIRSF" id="PIRSF000865">
    <property type="entry name" value="Lipoprotein_lipase_LIPH"/>
    <property type="match status" value="1"/>
</dbReference>
<evidence type="ECO:0000256" key="9">
    <source>
        <dbReference type="ARBA" id="ARBA00022963"/>
    </source>
</evidence>
<keyword evidence="12" id="KW-0325">Glycoprotein</keyword>
<dbReference type="Proteomes" id="UP000829720">
    <property type="component" value="Unassembled WGS sequence"/>
</dbReference>
<dbReference type="GO" id="GO:0004465">
    <property type="term" value="F:lipoprotein lipase activity"/>
    <property type="evidence" value="ECO:0007669"/>
    <property type="project" value="InterPro"/>
</dbReference>
<dbReference type="PRINTS" id="PR00822">
    <property type="entry name" value="LIPOLIPASE"/>
</dbReference>
<evidence type="ECO:0000256" key="16">
    <source>
        <dbReference type="RuleBase" id="RU004262"/>
    </source>
</evidence>
<dbReference type="PROSITE" id="PS50095">
    <property type="entry name" value="PLAT"/>
    <property type="match status" value="1"/>
</dbReference>
<dbReference type="InterPro" id="IPR036392">
    <property type="entry name" value="PLAT/LH2_dom_sf"/>
</dbReference>
<feature type="signal peptide" evidence="17">
    <location>
        <begin position="1"/>
        <end position="23"/>
    </location>
</feature>
<comment type="catalytic activity">
    <reaction evidence="1">
        <text>a triacylglycerol + H2O = a diacylglycerol + a fatty acid + H(+)</text>
        <dbReference type="Rhea" id="RHEA:12044"/>
        <dbReference type="ChEBI" id="CHEBI:15377"/>
        <dbReference type="ChEBI" id="CHEBI:15378"/>
        <dbReference type="ChEBI" id="CHEBI:17855"/>
        <dbReference type="ChEBI" id="CHEBI:18035"/>
        <dbReference type="ChEBI" id="CHEBI:28868"/>
        <dbReference type="EC" id="3.1.1.3"/>
    </reaction>
</comment>
<dbReference type="FunFam" id="2.60.60.20:FF:000010">
    <property type="entry name" value="hepatic triacylglycerol lipase"/>
    <property type="match status" value="1"/>
</dbReference>
<comment type="similarity">
    <text evidence="3 16">Belongs to the AB hydrolase superfamily. Lipase family.</text>
</comment>
<keyword evidence="11" id="KW-1015">Disulfide bond</keyword>
<dbReference type="InterPro" id="IPR000734">
    <property type="entry name" value="TAG_lipase"/>
</dbReference>
<evidence type="ECO:0000256" key="17">
    <source>
        <dbReference type="SAM" id="SignalP"/>
    </source>
</evidence>
<dbReference type="InterPro" id="IPR029058">
    <property type="entry name" value="AB_hydrolase_fold"/>
</dbReference>
<feature type="binding site" evidence="14">
    <location>
        <position position="213"/>
    </location>
    <ligand>
        <name>Ca(2+)</name>
        <dbReference type="ChEBI" id="CHEBI:29108"/>
    </ligand>
</feature>
<dbReference type="FunFam" id="3.40.50.1820:FF:000109">
    <property type="entry name" value="Lipase, endothelial"/>
    <property type="match status" value="1"/>
</dbReference>
<keyword evidence="9" id="KW-0442">Lipid degradation</keyword>
<evidence type="ECO:0000256" key="6">
    <source>
        <dbReference type="ARBA" id="ARBA00022674"/>
    </source>
</evidence>
<keyword evidence="14" id="KW-0479">Metal-binding</keyword>
<keyword evidence="8" id="KW-0378">Hydrolase</keyword>
<protein>
    <recommendedName>
        <fullName evidence="4">triacylglycerol lipase</fullName>
        <ecNumber evidence="4">3.1.1.3</ecNumber>
    </recommendedName>
</protein>
<dbReference type="SUPFAM" id="SSF49723">
    <property type="entry name" value="Lipase/lipooxygenase domain (PLAT/LH2 domain)"/>
    <property type="match status" value="1"/>
</dbReference>
<dbReference type="InterPro" id="IPR016272">
    <property type="entry name" value="Lipase_LIPH"/>
</dbReference>
<keyword evidence="7 17" id="KW-0732">Signal</keyword>
<dbReference type="Gene3D" id="2.60.60.20">
    <property type="entry name" value="PLAT/LH2 domain"/>
    <property type="match status" value="1"/>
</dbReference>
<evidence type="ECO:0000256" key="3">
    <source>
        <dbReference type="ARBA" id="ARBA00010701"/>
    </source>
</evidence>
<evidence type="ECO:0000256" key="1">
    <source>
        <dbReference type="ARBA" id="ARBA00001024"/>
    </source>
</evidence>
<evidence type="ECO:0000256" key="10">
    <source>
        <dbReference type="ARBA" id="ARBA00023098"/>
    </source>
</evidence>
<gene>
    <name evidence="19" type="ORF">AGOR_G00046430</name>
</gene>
<dbReference type="GO" id="GO:0046872">
    <property type="term" value="F:metal ion binding"/>
    <property type="evidence" value="ECO:0007669"/>
    <property type="project" value="UniProtKB-KW"/>
</dbReference>
<dbReference type="SUPFAM" id="SSF53474">
    <property type="entry name" value="alpha/beta-Hydrolases"/>
    <property type="match status" value="1"/>
</dbReference>
<name>A0A8T3DZJ4_9TELE</name>
<evidence type="ECO:0000256" key="2">
    <source>
        <dbReference type="ARBA" id="ARBA00004613"/>
    </source>
</evidence>
<evidence type="ECO:0000256" key="7">
    <source>
        <dbReference type="ARBA" id="ARBA00022729"/>
    </source>
</evidence>
<proteinExistence type="inferred from homology"/>
<dbReference type="InterPro" id="IPR002330">
    <property type="entry name" value="Lipo_Lipase"/>
</dbReference>
<dbReference type="CDD" id="cd00707">
    <property type="entry name" value="Pancreat_lipase_like"/>
    <property type="match status" value="1"/>
</dbReference>
<dbReference type="GO" id="GO:0005615">
    <property type="term" value="C:extracellular space"/>
    <property type="evidence" value="ECO:0007669"/>
    <property type="project" value="TreeGrafter"/>
</dbReference>
<dbReference type="Gene3D" id="3.40.50.1820">
    <property type="entry name" value="alpha/beta hydrolase"/>
    <property type="match status" value="1"/>
</dbReference>
<dbReference type="InterPro" id="IPR013818">
    <property type="entry name" value="Lipase"/>
</dbReference>
<dbReference type="GO" id="GO:0016042">
    <property type="term" value="P:lipid catabolic process"/>
    <property type="evidence" value="ECO:0007669"/>
    <property type="project" value="UniProtKB-KW"/>
</dbReference>
<keyword evidence="10" id="KW-0443">Lipid metabolism</keyword>
<evidence type="ECO:0000256" key="15">
    <source>
        <dbReference type="PROSITE-ProRule" id="PRU00152"/>
    </source>
</evidence>
<feature type="active site" description="Charge relay system" evidence="13">
    <location>
        <position position="276"/>
    </location>
</feature>
<organism evidence="19 20">
    <name type="scientific">Albula goreensis</name>
    <dbReference type="NCBI Taxonomy" id="1534307"/>
    <lineage>
        <taxon>Eukaryota</taxon>
        <taxon>Metazoa</taxon>
        <taxon>Chordata</taxon>
        <taxon>Craniata</taxon>
        <taxon>Vertebrata</taxon>
        <taxon>Euteleostomi</taxon>
        <taxon>Actinopterygii</taxon>
        <taxon>Neopterygii</taxon>
        <taxon>Teleostei</taxon>
        <taxon>Albuliformes</taxon>
        <taxon>Albulidae</taxon>
        <taxon>Albula</taxon>
    </lineage>
</organism>
<evidence type="ECO:0000313" key="19">
    <source>
        <dbReference type="EMBL" id="KAI1900088.1"/>
    </source>
</evidence>
<feature type="chain" id="PRO_5035833590" description="triacylglycerol lipase" evidence="17">
    <location>
        <begin position="24"/>
        <end position="501"/>
    </location>
</feature>
<dbReference type="PRINTS" id="PR00821">
    <property type="entry name" value="TAGLIPASE"/>
</dbReference>
<dbReference type="EC" id="3.1.1.3" evidence="4"/>
<feature type="domain" description="PLAT" evidence="18">
    <location>
        <begin position="349"/>
        <end position="486"/>
    </location>
</feature>
<keyword evidence="14" id="KW-0106">Calcium</keyword>
<feature type="active site" description="Charge relay system" evidence="13">
    <location>
        <position position="194"/>
    </location>
</feature>
<accession>A0A8T3DZJ4</accession>
<evidence type="ECO:0000256" key="5">
    <source>
        <dbReference type="ARBA" id="ARBA00022525"/>
    </source>
</evidence>
<dbReference type="InterPro" id="IPR001024">
    <property type="entry name" value="PLAT/LH2_dom"/>
</dbReference>